<feature type="transmembrane region" description="Helical" evidence="1">
    <location>
        <begin position="166"/>
        <end position="192"/>
    </location>
</feature>
<keyword evidence="1" id="KW-1133">Transmembrane helix</keyword>
<proteinExistence type="predicted"/>
<organism evidence="3 4">
    <name type="scientific">Pterulicium gracile</name>
    <dbReference type="NCBI Taxonomy" id="1884261"/>
    <lineage>
        <taxon>Eukaryota</taxon>
        <taxon>Fungi</taxon>
        <taxon>Dikarya</taxon>
        <taxon>Basidiomycota</taxon>
        <taxon>Agaricomycotina</taxon>
        <taxon>Agaricomycetes</taxon>
        <taxon>Agaricomycetidae</taxon>
        <taxon>Agaricales</taxon>
        <taxon>Pleurotineae</taxon>
        <taxon>Pterulaceae</taxon>
        <taxon>Pterulicium</taxon>
    </lineage>
</organism>
<evidence type="ECO:0000313" key="3">
    <source>
        <dbReference type="EMBL" id="TFK97070.1"/>
    </source>
</evidence>
<dbReference type="AlphaFoldDB" id="A0A5C3Q9K8"/>
<evidence type="ECO:0000256" key="1">
    <source>
        <dbReference type="SAM" id="Phobius"/>
    </source>
</evidence>
<feature type="transmembrane region" description="Helical" evidence="1">
    <location>
        <begin position="129"/>
        <end position="154"/>
    </location>
</feature>
<protein>
    <recommendedName>
        <fullName evidence="2">DUF6534 domain-containing protein</fullName>
    </recommendedName>
</protein>
<dbReference type="OrthoDB" id="2953893at2759"/>
<accession>A0A5C3Q9K8</accession>
<dbReference type="Proteomes" id="UP000305067">
    <property type="component" value="Unassembled WGS sequence"/>
</dbReference>
<evidence type="ECO:0000259" key="2">
    <source>
        <dbReference type="Pfam" id="PF20152"/>
    </source>
</evidence>
<sequence length="342" mass="38272">MSSNGTELVAAPFPPIAEVTSAPFLGIMINWALMGVLTVQLYIYHINFYGKDRKLIQWLAYGLFAIDCVQTALATWDGIEWFVLGWGDPIRLTIVYTAGINSPLMDSLVALLVQSYYCWRIYILSGVLWWPMILIGLTLVQAGSGFASGIIATIVNDFRLLHEKDFVASTMFLSVTTFVDLAIAASTVYLLLRKADQQRLTASNFIVTKIVTLIVETNILTSSFAVTALAVFLSFPDRNYFLCPLYALGKLYSNSLFVMLNQRVVLNKATSNVHLHSSSNEMTQRHAAAVDFGAHNDNMAHRNQHETVFIRVDKTTMRDGDVERTMAANLPRDHEGYFSFDK</sequence>
<feature type="transmembrane region" description="Helical" evidence="1">
    <location>
        <begin position="55"/>
        <end position="74"/>
    </location>
</feature>
<feature type="transmembrane region" description="Helical" evidence="1">
    <location>
        <begin position="94"/>
        <end position="117"/>
    </location>
</feature>
<feature type="domain" description="DUF6534" evidence="2">
    <location>
        <begin position="177"/>
        <end position="263"/>
    </location>
</feature>
<feature type="transmembrane region" description="Helical" evidence="1">
    <location>
        <begin position="22"/>
        <end position="43"/>
    </location>
</feature>
<keyword evidence="1" id="KW-0812">Transmembrane</keyword>
<name>A0A5C3Q9K8_9AGAR</name>
<keyword evidence="1" id="KW-0472">Membrane</keyword>
<dbReference type="EMBL" id="ML178851">
    <property type="protein sequence ID" value="TFK97070.1"/>
    <property type="molecule type" value="Genomic_DNA"/>
</dbReference>
<feature type="transmembrane region" description="Helical" evidence="1">
    <location>
        <begin position="213"/>
        <end position="233"/>
    </location>
</feature>
<dbReference type="Pfam" id="PF20152">
    <property type="entry name" value="DUF6534"/>
    <property type="match status" value="1"/>
</dbReference>
<reference evidence="3 4" key="1">
    <citation type="journal article" date="2019" name="Nat. Ecol. Evol.">
        <title>Megaphylogeny resolves global patterns of mushroom evolution.</title>
        <authorList>
            <person name="Varga T."/>
            <person name="Krizsan K."/>
            <person name="Foldi C."/>
            <person name="Dima B."/>
            <person name="Sanchez-Garcia M."/>
            <person name="Sanchez-Ramirez S."/>
            <person name="Szollosi G.J."/>
            <person name="Szarkandi J.G."/>
            <person name="Papp V."/>
            <person name="Albert L."/>
            <person name="Andreopoulos W."/>
            <person name="Angelini C."/>
            <person name="Antonin V."/>
            <person name="Barry K.W."/>
            <person name="Bougher N.L."/>
            <person name="Buchanan P."/>
            <person name="Buyck B."/>
            <person name="Bense V."/>
            <person name="Catcheside P."/>
            <person name="Chovatia M."/>
            <person name="Cooper J."/>
            <person name="Damon W."/>
            <person name="Desjardin D."/>
            <person name="Finy P."/>
            <person name="Geml J."/>
            <person name="Haridas S."/>
            <person name="Hughes K."/>
            <person name="Justo A."/>
            <person name="Karasinski D."/>
            <person name="Kautmanova I."/>
            <person name="Kiss B."/>
            <person name="Kocsube S."/>
            <person name="Kotiranta H."/>
            <person name="LaButti K.M."/>
            <person name="Lechner B.E."/>
            <person name="Liimatainen K."/>
            <person name="Lipzen A."/>
            <person name="Lukacs Z."/>
            <person name="Mihaltcheva S."/>
            <person name="Morgado L.N."/>
            <person name="Niskanen T."/>
            <person name="Noordeloos M.E."/>
            <person name="Ohm R.A."/>
            <person name="Ortiz-Santana B."/>
            <person name="Ovrebo C."/>
            <person name="Racz N."/>
            <person name="Riley R."/>
            <person name="Savchenko A."/>
            <person name="Shiryaev A."/>
            <person name="Soop K."/>
            <person name="Spirin V."/>
            <person name="Szebenyi C."/>
            <person name="Tomsovsky M."/>
            <person name="Tulloss R.E."/>
            <person name="Uehling J."/>
            <person name="Grigoriev I.V."/>
            <person name="Vagvolgyi C."/>
            <person name="Papp T."/>
            <person name="Martin F.M."/>
            <person name="Miettinen O."/>
            <person name="Hibbett D.S."/>
            <person name="Nagy L.G."/>
        </authorList>
    </citation>
    <scope>NUCLEOTIDE SEQUENCE [LARGE SCALE GENOMIC DNA]</scope>
    <source>
        <strain evidence="3 4">CBS 309.79</strain>
    </source>
</reference>
<gene>
    <name evidence="3" type="ORF">BDV98DRAFT_607858</name>
</gene>
<dbReference type="InterPro" id="IPR045339">
    <property type="entry name" value="DUF6534"/>
</dbReference>
<keyword evidence="4" id="KW-1185">Reference proteome</keyword>
<evidence type="ECO:0000313" key="4">
    <source>
        <dbReference type="Proteomes" id="UP000305067"/>
    </source>
</evidence>
<dbReference type="PANTHER" id="PTHR40465">
    <property type="entry name" value="CHROMOSOME 1, WHOLE GENOME SHOTGUN SEQUENCE"/>
    <property type="match status" value="1"/>
</dbReference>
<dbReference type="PANTHER" id="PTHR40465:SF1">
    <property type="entry name" value="DUF6534 DOMAIN-CONTAINING PROTEIN"/>
    <property type="match status" value="1"/>
</dbReference>